<dbReference type="SUPFAM" id="SSF52540">
    <property type="entry name" value="P-loop containing nucleoside triphosphate hydrolases"/>
    <property type="match status" value="2"/>
</dbReference>
<dbReference type="InterPro" id="IPR037118">
    <property type="entry name" value="Val-tRNA_synth_C_sf"/>
</dbReference>
<dbReference type="GO" id="GO:0003677">
    <property type="term" value="F:DNA binding"/>
    <property type="evidence" value="ECO:0007669"/>
    <property type="project" value="UniProtKB-KW"/>
</dbReference>
<dbReference type="InterPro" id="IPR043686">
    <property type="entry name" value="Uup"/>
</dbReference>
<dbReference type="SMART" id="SM00382">
    <property type="entry name" value="AAA"/>
    <property type="match status" value="2"/>
</dbReference>
<gene>
    <name evidence="11" type="ORF">MNBD_GAMMA21-46</name>
</gene>
<dbReference type="PROSITE" id="PS00211">
    <property type="entry name" value="ABC_TRANSPORTER_1"/>
    <property type="match status" value="1"/>
</dbReference>
<keyword evidence="7" id="KW-0238">DNA-binding</keyword>
<dbReference type="InterPro" id="IPR003439">
    <property type="entry name" value="ABC_transporter-like_ATP-bd"/>
</dbReference>
<protein>
    <submittedName>
        <fullName evidence="11">Bis-ABC ATPase Uup</fullName>
    </submittedName>
</protein>
<feature type="compositionally biased region" description="Polar residues" evidence="9">
    <location>
        <begin position="543"/>
        <end position="562"/>
    </location>
</feature>
<dbReference type="InterPro" id="IPR003593">
    <property type="entry name" value="AAA+_ATPase"/>
</dbReference>
<evidence type="ECO:0000256" key="5">
    <source>
        <dbReference type="ARBA" id="ARBA00022801"/>
    </source>
</evidence>
<dbReference type="GO" id="GO:0016887">
    <property type="term" value="F:ATP hydrolysis activity"/>
    <property type="evidence" value="ECO:0007669"/>
    <property type="project" value="InterPro"/>
</dbReference>
<evidence type="ECO:0000256" key="1">
    <source>
        <dbReference type="ARBA" id="ARBA00022490"/>
    </source>
</evidence>
<reference evidence="11" key="1">
    <citation type="submission" date="2018-06" db="EMBL/GenBank/DDBJ databases">
        <authorList>
            <person name="Zhirakovskaya E."/>
        </authorList>
    </citation>
    <scope>NUCLEOTIDE SEQUENCE</scope>
</reference>
<accession>A0A3B0ZB30</accession>
<dbReference type="Gene3D" id="3.40.50.300">
    <property type="entry name" value="P-loop containing nucleotide triphosphate hydrolases"/>
    <property type="match status" value="2"/>
</dbReference>
<sequence length="639" mass="72752">MLLSLNKVSLAFGHHPLLTEVDFQIDKGERVCLVGRNGTGKSSMFRVITGLYETDEGEVWQQSNLRISYLEQEVPEDETASIYDIVASGLGDLGELLSNYHHVLHDLDVDNKESLQLISDLQHQIELQDGWNSEQKIESVLSKLNLPSEKLLKNCSGGIRRRVMLARALVCDPEVLLLDEPTNHMDISAIKWLEEFLIGFKGALIFITHDRTFVRNVATRIIELDRGVLTSFLGNYETYLNKKAELLEIEQRAAAKFDKKLAQEEVWVRKGIKARRTRNEGRVRALQKLRSEHRERIAVQGRVELELNRSEFAGKLVADMHHINFSYGEHKIIDNLSLRILRGDRIGIIGPNGSGKSTLLKIILGELKPDSGKVVIGTKLDKAYFDQHRDILDPEKSVRDNLSDNSDFIEIKGRSRHVIGYLRSFLFPVERVNSPVKSLSGGERNRLLLAKLFTRPANLLIMDEPTNDLDVDTLELLEDLLTEFEGTLLLVSHDRTFLDNIVTSTLVFEADGTIGEYVGGYDDWLRQRRTIPKGGLEPKKSETLNTGQKNSSNDAPSSVNKQSAKKRKLNFKEKTELEKLPDIIEILESEKENLETQSTDPEFYQQDKAIFTEALKRLEDLGPELEHAYERWEELSKFD</sequence>
<evidence type="ECO:0000256" key="6">
    <source>
        <dbReference type="ARBA" id="ARBA00022840"/>
    </source>
</evidence>
<dbReference type="PANTHER" id="PTHR42855:SF1">
    <property type="entry name" value="ABC TRANSPORTER DOMAIN-CONTAINING PROTEIN"/>
    <property type="match status" value="1"/>
</dbReference>
<evidence type="ECO:0000256" key="9">
    <source>
        <dbReference type="SAM" id="MobiDB-lite"/>
    </source>
</evidence>
<dbReference type="Pfam" id="PF12848">
    <property type="entry name" value="ABC_tran_Xtn"/>
    <property type="match status" value="1"/>
</dbReference>
<proteinExistence type="inferred from homology"/>
<dbReference type="AlphaFoldDB" id="A0A3B0ZB30"/>
<evidence type="ECO:0000256" key="8">
    <source>
        <dbReference type="ARBA" id="ARBA00023204"/>
    </source>
</evidence>
<keyword evidence="2" id="KW-0677">Repeat</keyword>
<dbReference type="Gene3D" id="1.10.287.380">
    <property type="entry name" value="Valyl-tRNA synthetase, C-terminal domain"/>
    <property type="match status" value="1"/>
</dbReference>
<evidence type="ECO:0000256" key="3">
    <source>
        <dbReference type="ARBA" id="ARBA00022741"/>
    </source>
</evidence>
<keyword evidence="6" id="KW-0067">ATP-binding</keyword>
<dbReference type="PROSITE" id="PS50893">
    <property type="entry name" value="ABC_TRANSPORTER_2"/>
    <property type="match status" value="2"/>
</dbReference>
<keyword evidence="5" id="KW-0378">Hydrolase</keyword>
<evidence type="ECO:0000256" key="7">
    <source>
        <dbReference type="ARBA" id="ARBA00023125"/>
    </source>
</evidence>
<keyword evidence="1" id="KW-0963">Cytoplasm</keyword>
<dbReference type="HAMAP" id="MF_00848">
    <property type="entry name" value="Uup"/>
    <property type="match status" value="1"/>
</dbReference>
<dbReference type="GO" id="GO:0005524">
    <property type="term" value="F:ATP binding"/>
    <property type="evidence" value="ECO:0007669"/>
    <property type="project" value="UniProtKB-KW"/>
</dbReference>
<dbReference type="CDD" id="cd03221">
    <property type="entry name" value="ABCF_EF-3"/>
    <property type="match status" value="2"/>
</dbReference>
<dbReference type="InterPro" id="IPR027417">
    <property type="entry name" value="P-loop_NTPase"/>
</dbReference>
<feature type="region of interest" description="Disordered" evidence="9">
    <location>
        <begin position="532"/>
        <end position="566"/>
    </location>
</feature>
<dbReference type="InterPro" id="IPR032524">
    <property type="entry name" value="ABC_tran_C"/>
</dbReference>
<dbReference type="GO" id="GO:0006281">
    <property type="term" value="P:DNA repair"/>
    <property type="evidence" value="ECO:0007669"/>
    <property type="project" value="UniProtKB-KW"/>
</dbReference>
<organism evidence="11">
    <name type="scientific">hydrothermal vent metagenome</name>
    <dbReference type="NCBI Taxonomy" id="652676"/>
    <lineage>
        <taxon>unclassified sequences</taxon>
        <taxon>metagenomes</taxon>
        <taxon>ecological metagenomes</taxon>
    </lineage>
</organism>
<evidence type="ECO:0000259" key="10">
    <source>
        <dbReference type="PROSITE" id="PS50893"/>
    </source>
</evidence>
<dbReference type="Pfam" id="PF16326">
    <property type="entry name" value="ABC_tran_CTD"/>
    <property type="match status" value="1"/>
</dbReference>
<evidence type="ECO:0000256" key="4">
    <source>
        <dbReference type="ARBA" id="ARBA00022763"/>
    </source>
</evidence>
<dbReference type="InterPro" id="IPR051309">
    <property type="entry name" value="ABCF_ATPase"/>
</dbReference>
<dbReference type="Pfam" id="PF00005">
    <property type="entry name" value="ABC_tran"/>
    <property type="match status" value="2"/>
</dbReference>
<dbReference type="FunFam" id="3.40.50.300:FF:000011">
    <property type="entry name" value="Putative ABC transporter ATP-binding component"/>
    <property type="match status" value="1"/>
</dbReference>
<feature type="domain" description="ABC transporter" evidence="10">
    <location>
        <begin position="318"/>
        <end position="543"/>
    </location>
</feature>
<keyword evidence="8" id="KW-0234">DNA repair</keyword>
<keyword evidence="4" id="KW-0227">DNA damage</keyword>
<evidence type="ECO:0000313" key="11">
    <source>
        <dbReference type="EMBL" id="VAW90605.1"/>
    </source>
</evidence>
<name>A0A3B0ZB30_9ZZZZ</name>
<dbReference type="EMBL" id="UOFR01000001">
    <property type="protein sequence ID" value="VAW90605.1"/>
    <property type="molecule type" value="Genomic_DNA"/>
</dbReference>
<dbReference type="InterPro" id="IPR032781">
    <property type="entry name" value="ABC_tran_Xtn"/>
</dbReference>
<dbReference type="PANTHER" id="PTHR42855">
    <property type="entry name" value="ABC TRANSPORTER ATP-BINDING SUBUNIT"/>
    <property type="match status" value="1"/>
</dbReference>
<dbReference type="FunFam" id="3.40.50.300:FF:000309">
    <property type="entry name" value="ABC transporter ATP-binding protein"/>
    <property type="match status" value="1"/>
</dbReference>
<feature type="domain" description="ABC transporter" evidence="10">
    <location>
        <begin position="3"/>
        <end position="251"/>
    </location>
</feature>
<evidence type="ECO:0000256" key="2">
    <source>
        <dbReference type="ARBA" id="ARBA00022737"/>
    </source>
</evidence>
<dbReference type="InterPro" id="IPR017871">
    <property type="entry name" value="ABC_transporter-like_CS"/>
</dbReference>
<keyword evidence="3" id="KW-0547">Nucleotide-binding</keyword>